<dbReference type="EMBL" id="ABVL01000015">
    <property type="protein sequence ID" value="EDY18057.1"/>
    <property type="molecule type" value="Genomic_DNA"/>
</dbReference>
<gene>
    <name evidence="1" type="ORF">CfE428DRAFT_4488</name>
</gene>
<organism evidence="1 2">
    <name type="scientific">Chthoniobacter flavus Ellin428</name>
    <dbReference type="NCBI Taxonomy" id="497964"/>
    <lineage>
        <taxon>Bacteria</taxon>
        <taxon>Pseudomonadati</taxon>
        <taxon>Verrucomicrobiota</taxon>
        <taxon>Spartobacteria</taxon>
        <taxon>Chthoniobacterales</taxon>
        <taxon>Chthoniobacteraceae</taxon>
        <taxon>Chthoniobacter</taxon>
    </lineage>
</organism>
<comment type="caution">
    <text evidence="1">The sequence shown here is derived from an EMBL/GenBank/DDBJ whole genome shotgun (WGS) entry which is preliminary data.</text>
</comment>
<evidence type="ECO:0000313" key="2">
    <source>
        <dbReference type="Proteomes" id="UP000005824"/>
    </source>
</evidence>
<reference evidence="1 2" key="1">
    <citation type="journal article" date="2011" name="J. Bacteriol.">
        <title>Genome sequence of Chthoniobacter flavus Ellin428, an aerobic heterotrophic soil bacterium.</title>
        <authorList>
            <person name="Kant R."/>
            <person name="van Passel M.W."/>
            <person name="Palva A."/>
            <person name="Lucas S."/>
            <person name="Lapidus A."/>
            <person name="Glavina Del Rio T."/>
            <person name="Dalin E."/>
            <person name="Tice H."/>
            <person name="Bruce D."/>
            <person name="Goodwin L."/>
            <person name="Pitluck S."/>
            <person name="Larimer F.W."/>
            <person name="Land M.L."/>
            <person name="Hauser L."/>
            <person name="Sangwan P."/>
            <person name="de Vos W.M."/>
            <person name="Janssen P.H."/>
            <person name="Smidt H."/>
        </authorList>
    </citation>
    <scope>NUCLEOTIDE SEQUENCE [LARGE SCALE GENOMIC DNA]</scope>
    <source>
        <strain evidence="1 2">Ellin428</strain>
    </source>
</reference>
<proteinExistence type="predicted"/>
<keyword evidence="2" id="KW-1185">Reference proteome</keyword>
<dbReference type="AlphaFoldDB" id="B4D6E8"/>
<evidence type="ECO:0000313" key="1">
    <source>
        <dbReference type="EMBL" id="EDY18057.1"/>
    </source>
</evidence>
<dbReference type="Proteomes" id="UP000005824">
    <property type="component" value="Unassembled WGS sequence"/>
</dbReference>
<sequence length="32" mass="3620">MKATLKLNSAQLPTTSCQNNLQVHTWLSTLNY</sequence>
<dbReference type="InParanoid" id="B4D6E8"/>
<dbReference type="STRING" id="497964.CfE428DRAFT_4488"/>
<protein>
    <submittedName>
        <fullName evidence="1">Uncharacterized protein</fullName>
    </submittedName>
</protein>
<accession>B4D6E8</accession>
<name>B4D6E8_9BACT</name>